<dbReference type="PANTHER" id="PTHR46033">
    <property type="entry name" value="PROTEIN MAIN-LIKE 2"/>
    <property type="match status" value="1"/>
</dbReference>
<evidence type="ECO:0000313" key="2">
    <source>
        <dbReference type="Proteomes" id="UP001341840"/>
    </source>
</evidence>
<sequence>MESFAIKMTWLRERLQHIPVQADPDTLRQYARCYIMLFIGGFLMPDKSGNLTYRSLYSASEKSTTDIAGCVPLILPWIYHRFPGMCPPDVAVDAWPLAERIDRLTWDEIRWTPYHTPGIQALIPNWIRSQGEVHTWRSAVPVVCFNYVGMHTNI</sequence>
<evidence type="ECO:0008006" key="3">
    <source>
        <dbReference type="Google" id="ProtNLM"/>
    </source>
</evidence>
<dbReference type="Proteomes" id="UP001341840">
    <property type="component" value="Unassembled WGS sequence"/>
</dbReference>
<evidence type="ECO:0000313" key="1">
    <source>
        <dbReference type="EMBL" id="MED6216226.1"/>
    </source>
</evidence>
<keyword evidence="2" id="KW-1185">Reference proteome</keyword>
<organism evidence="1 2">
    <name type="scientific">Stylosanthes scabra</name>
    <dbReference type="NCBI Taxonomy" id="79078"/>
    <lineage>
        <taxon>Eukaryota</taxon>
        <taxon>Viridiplantae</taxon>
        <taxon>Streptophyta</taxon>
        <taxon>Embryophyta</taxon>
        <taxon>Tracheophyta</taxon>
        <taxon>Spermatophyta</taxon>
        <taxon>Magnoliopsida</taxon>
        <taxon>eudicotyledons</taxon>
        <taxon>Gunneridae</taxon>
        <taxon>Pentapetalae</taxon>
        <taxon>rosids</taxon>
        <taxon>fabids</taxon>
        <taxon>Fabales</taxon>
        <taxon>Fabaceae</taxon>
        <taxon>Papilionoideae</taxon>
        <taxon>50 kb inversion clade</taxon>
        <taxon>dalbergioids sensu lato</taxon>
        <taxon>Dalbergieae</taxon>
        <taxon>Pterocarpus clade</taxon>
        <taxon>Stylosanthes</taxon>
    </lineage>
</organism>
<name>A0ABU6Z1T2_9FABA</name>
<gene>
    <name evidence="1" type="ORF">PIB30_005488</name>
</gene>
<protein>
    <recommendedName>
        <fullName evidence="3">Aminotransferase-like plant mobile domain-containing protein</fullName>
    </recommendedName>
</protein>
<dbReference type="EMBL" id="JASCZI010271871">
    <property type="protein sequence ID" value="MED6216226.1"/>
    <property type="molecule type" value="Genomic_DNA"/>
</dbReference>
<accession>A0ABU6Z1T2</accession>
<reference evidence="1 2" key="1">
    <citation type="journal article" date="2023" name="Plants (Basel)">
        <title>Bridging the Gap: Combining Genomics and Transcriptomics Approaches to Understand Stylosanthes scabra, an Orphan Legume from the Brazilian Caatinga.</title>
        <authorList>
            <person name="Ferreira-Neto J.R.C."/>
            <person name="da Silva M.D."/>
            <person name="Binneck E."/>
            <person name="de Melo N.F."/>
            <person name="da Silva R.H."/>
            <person name="de Melo A.L.T.M."/>
            <person name="Pandolfi V."/>
            <person name="Bustamante F.O."/>
            <person name="Brasileiro-Vidal A.C."/>
            <person name="Benko-Iseppon A.M."/>
        </authorList>
    </citation>
    <scope>NUCLEOTIDE SEQUENCE [LARGE SCALE GENOMIC DNA]</scope>
    <source>
        <tissue evidence="1">Leaves</tissue>
    </source>
</reference>
<comment type="caution">
    <text evidence="1">The sequence shown here is derived from an EMBL/GenBank/DDBJ whole genome shotgun (WGS) entry which is preliminary data.</text>
</comment>
<dbReference type="PANTHER" id="PTHR46033:SF8">
    <property type="entry name" value="PROTEIN MAINTENANCE OF MERISTEMS-LIKE"/>
    <property type="match status" value="1"/>
</dbReference>
<proteinExistence type="predicted"/>
<dbReference type="InterPro" id="IPR044824">
    <property type="entry name" value="MAIN-like"/>
</dbReference>